<reference evidence="2 3" key="1">
    <citation type="submission" date="2024-11" db="EMBL/GenBank/DDBJ databases">
        <title>A near-complete genome assembly of Cinchona calisaya.</title>
        <authorList>
            <person name="Lian D.C."/>
            <person name="Zhao X.W."/>
            <person name="Wei L."/>
        </authorList>
    </citation>
    <scope>NUCLEOTIDE SEQUENCE [LARGE SCALE GENOMIC DNA]</scope>
    <source>
        <tissue evidence="2">Nenye</tissue>
    </source>
</reference>
<gene>
    <name evidence="2" type="ORF">ACH5RR_037906</name>
</gene>
<dbReference type="SUPFAM" id="SSF52058">
    <property type="entry name" value="L domain-like"/>
    <property type="match status" value="1"/>
</dbReference>
<evidence type="ECO:0000313" key="2">
    <source>
        <dbReference type="EMBL" id="KAL3503457.1"/>
    </source>
</evidence>
<dbReference type="Gene3D" id="1.20.1280.50">
    <property type="match status" value="1"/>
</dbReference>
<dbReference type="InterPro" id="IPR013101">
    <property type="entry name" value="LRR_PRU1-like"/>
</dbReference>
<dbReference type="PANTHER" id="PTHR31900:SF34">
    <property type="entry name" value="EMB|CAB62440.1-RELATED"/>
    <property type="match status" value="1"/>
</dbReference>
<dbReference type="Pfam" id="PF07723">
    <property type="entry name" value="LRR_2"/>
    <property type="match status" value="1"/>
</dbReference>
<comment type="caution">
    <text evidence="2">The sequence shown here is derived from an EMBL/GenBank/DDBJ whole genome shotgun (WGS) entry which is preliminary data.</text>
</comment>
<feature type="domain" description="FBD" evidence="1">
    <location>
        <begin position="418"/>
        <end position="506"/>
    </location>
</feature>
<dbReference type="EMBL" id="JBJUIK010000015">
    <property type="protein sequence ID" value="KAL3503457.1"/>
    <property type="molecule type" value="Genomic_DNA"/>
</dbReference>
<keyword evidence="3" id="KW-1185">Reference proteome</keyword>
<dbReference type="Pfam" id="PF00646">
    <property type="entry name" value="F-box"/>
    <property type="match status" value="1"/>
</dbReference>
<protein>
    <recommendedName>
        <fullName evidence="1">FBD domain-containing protein</fullName>
    </recommendedName>
</protein>
<evidence type="ECO:0000259" key="1">
    <source>
        <dbReference type="SMART" id="SM00579"/>
    </source>
</evidence>
<name>A0ABD2Y7K7_9GENT</name>
<dbReference type="SMART" id="SM00579">
    <property type="entry name" value="FBD"/>
    <property type="match status" value="1"/>
</dbReference>
<sequence>MDLNFPGKPLKNQQIFGGEEIISEAQDRISKLPDSILLHILSLLPTKLAAQTGILSKRWKDLWVSVSSLDFEMHLRANYTGDVNAFGSFTKPKIERLANFLNRLFAIRGNSRIKKFRLACDRLEFDSRCVSTWLSAACNIEELDLEIWEIREFPWSDFVGNSLVTLKLSVDVLLDIPSTVSFPSLKILHLHSVTYVNDASIEKFLSCCPVLEDLQISRTDWDNIQNFVIAVPSLKRLNLEFNIHEMYLYDTDDPEDIYDCKLFVDAPNLEYLSLLDYMSYSIQVNHMDYVTKSYLSVNKILEMDHWTDEQISNYGSNVCGIFRSIHNVKCLTIGDFTMESLAEALDRRLPTFHNLVHLEIILDGVNGAMLLPNLLKISPKLKSLILPQGITRPGLQGFNPEENQTISYRWKPPENVLECLLLSLKNVEIRRISGKVEEELKLVKYLLENAMVLEKMTICYEKWLVSGGPMDNTSDPTARLLDDPFAFRDKLMNWIRGSPACQLDIQIPESTTLNLK</sequence>
<dbReference type="InterPro" id="IPR036047">
    <property type="entry name" value="F-box-like_dom_sf"/>
</dbReference>
<proteinExistence type="predicted"/>
<evidence type="ECO:0000313" key="3">
    <source>
        <dbReference type="Proteomes" id="UP001630127"/>
    </source>
</evidence>
<accession>A0ABD2Y7K7</accession>
<dbReference type="Pfam" id="PF08387">
    <property type="entry name" value="FBD"/>
    <property type="match status" value="1"/>
</dbReference>
<dbReference type="InterPro" id="IPR001810">
    <property type="entry name" value="F-box_dom"/>
</dbReference>
<dbReference type="Proteomes" id="UP001630127">
    <property type="component" value="Unassembled WGS sequence"/>
</dbReference>
<dbReference type="InterPro" id="IPR006566">
    <property type="entry name" value="FBD"/>
</dbReference>
<organism evidence="2 3">
    <name type="scientific">Cinchona calisaya</name>
    <dbReference type="NCBI Taxonomy" id="153742"/>
    <lineage>
        <taxon>Eukaryota</taxon>
        <taxon>Viridiplantae</taxon>
        <taxon>Streptophyta</taxon>
        <taxon>Embryophyta</taxon>
        <taxon>Tracheophyta</taxon>
        <taxon>Spermatophyta</taxon>
        <taxon>Magnoliopsida</taxon>
        <taxon>eudicotyledons</taxon>
        <taxon>Gunneridae</taxon>
        <taxon>Pentapetalae</taxon>
        <taxon>asterids</taxon>
        <taxon>lamiids</taxon>
        <taxon>Gentianales</taxon>
        <taxon>Rubiaceae</taxon>
        <taxon>Cinchonoideae</taxon>
        <taxon>Cinchoneae</taxon>
        <taxon>Cinchona</taxon>
    </lineage>
</organism>
<dbReference type="PANTHER" id="PTHR31900">
    <property type="entry name" value="F-BOX/RNI SUPERFAMILY PROTEIN-RELATED"/>
    <property type="match status" value="1"/>
</dbReference>
<dbReference type="InterPro" id="IPR050232">
    <property type="entry name" value="FBL13/AtMIF1-like"/>
</dbReference>
<dbReference type="SUPFAM" id="SSF81383">
    <property type="entry name" value="F-box domain"/>
    <property type="match status" value="1"/>
</dbReference>
<dbReference type="AlphaFoldDB" id="A0ABD2Y7K7"/>
<dbReference type="Gene3D" id="3.80.10.10">
    <property type="entry name" value="Ribonuclease Inhibitor"/>
    <property type="match status" value="1"/>
</dbReference>
<dbReference type="InterPro" id="IPR032675">
    <property type="entry name" value="LRR_dom_sf"/>
</dbReference>